<dbReference type="AlphaFoldDB" id="A0A1E1MAJ7"/>
<evidence type="ECO:0000256" key="1">
    <source>
        <dbReference type="SAM" id="MobiDB-lite"/>
    </source>
</evidence>
<feature type="region of interest" description="Disordered" evidence="1">
    <location>
        <begin position="25"/>
        <end position="116"/>
    </location>
</feature>
<organism evidence="2 3">
    <name type="scientific">Rhynchosporium secalis</name>
    <name type="common">Barley scald fungus</name>
    <dbReference type="NCBI Taxonomy" id="38038"/>
    <lineage>
        <taxon>Eukaryota</taxon>
        <taxon>Fungi</taxon>
        <taxon>Dikarya</taxon>
        <taxon>Ascomycota</taxon>
        <taxon>Pezizomycotina</taxon>
        <taxon>Leotiomycetes</taxon>
        <taxon>Helotiales</taxon>
        <taxon>Ploettnerulaceae</taxon>
        <taxon>Rhynchosporium</taxon>
    </lineage>
</organism>
<feature type="compositionally biased region" description="Basic and acidic residues" evidence="1">
    <location>
        <begin position="93"/>
        <end position="104"/>
    </location>
</feature>
<accession>A0A1E1MAJ7</accession>
<sequence>MSLLNLIVSAALSISPNELSDLQKAAGTKYTEHRDKSSSSVAAEPSASKFQYPIASSKADTRSCAEEQGASREKIQTESCVSAYRPSEENEEDLPRYEDIRRDLPGYTKEVSGNTK</sequence>
<feature type="compositionally biased region" description="Low complexity" evidence="1">
    <location>
        <begin position="38"/>
        <end position="48"/>
    </location>
</feature>
<evidence type="ECO:0000313" key="3">
    <source>
        <dbReference type="Proteomes" id="UP000177625"/>
    </source>
</evidence>
<gene>
    <name evidence="2" type="ORF">RSE6_06446</name>
</gene>
<dbReference type="EMBL" id="FJVC01000234">
    <property type="protein sequence ID" value="CZT46068.1"/>
    <property type="molecule type" value="Genomic_DNA"/>
</dbReference>
<reference evidence="3" key="1">
    <citation type="submission" date="2016-03" db="EMBL/GenBank/DDBJ databases">
        <authorList>
            <person name="Guldener U."/>
        </authorList>
    </citation>
    <scope>NUCLEOTIDE SEQUENCE [LARGE SCALE GENOMIC DNA]</scope>
</reference>
<feature type="compositionally biased region" description="Basic and acidic residues" evidence="1">
    <location>
        <begin position="59"/>
        <end position="76"/>
    </location>
</feature>
<evidence type="ECO:0000313" key="2">
    <source>
        <dbReference type="EMBL" id="CZT46068.1"/>
    </source>
</evidence>
<keyword evidence="3" id="KW-1185">Reference proteome</keyword>
<name>A0A1E1MAJ7_RHYSE</name>
<dbReference type="Proteomes" id="UP000177625">
    <property type="component" value="Unassembled WGS sequence"/>
</dbReference>
<protein>
    <submittedName>
        <fullName evidence="2">Uncharacterized protein</fullName>
    </submittedName>
</protein>
<proteinExistence type="predicted"/>